<comment type="caution">
    <text evidence="6">The sequence shown here is derived from an EMBL/GenBank/DDBJ whole genome shotgun (WGS) entry which is preliminary data.</text>
</comment>
<dbReference type="Pfam" id="PF00015">
    <property type="entry name" value="MCPsignal"/>
    <property type="match status" value="1"/>
</dbReference>
<dbReference type="PANTHER" id="PTHR32089:SF112">
    <property type="entry name" value="LYSOZYME-LIKE PROTEIN-RELATED"/>
    <property type="match status" value="1"/>
</dbReference>
<proteinExistence type="inferred from homology"/>
<evidence type="ECO:0000256" key="2">
    <source>
        <dbReference type="ARBA" id="ARBA00029447"/>
    </source>
</evidence>
<dbReference type="GO" id="GO:0004888">
    <property type="term" value="F:transmembrane signaling receptor activity"/>
    <property type="evidence" value="ECO:0007669"/>
    <property type="project" value="InterPro"/>
</dbReference>
<dbReference type="AlphaFoldDB" id="A0A370L7K6"/>
<feature type="transmembrane region" description="Helical" evidence="4">
    <location>
        <begin position="12"/>
        <end position="33"/>
    </location>
</feature>
<dbReference type="PRINTS" id="PR00260">
    <property type="entry name" value="CHEMTRNSDUCR"/>
</dbReference>
<name>A0A370L7K6_9HYPH</name>
<dbReference type="GO" id="GO:0016020">
    <property type="term" value="C:membrane"/>
    <property type="evidence" value="ECO:0007669"/>
    <property type="project" value="InterPro"/>
</dbReference>
<dbReference type="InterPro" id="IPR004089">
    <property type="entry name" value="MCPsignal_dom"/>
</dbReference>
<feature type="transmembrane region" description="Helical" evidence="4">
    <location>
        <begin position="69"/>
        <end position="89"/>
    </location>
</feature>
<dbReference type="RefSeq" id="WP_114828916.1">
    <property type="nucleotide sequence ID" value="NZ_QQTO01000022.1"/>
</dbReference>
<keyword evidence="4" id="KW-0812">Transmembrane</keyword>
<dbReference type="PANTHER" id="PTHR32089">
    <property type="entry name" value="METHYL-ACCEPTING CHEMOTAXIS PROTEIN MCPB"/>
    <property type="match status" value="1"/>
</dbReference>
<evidence type="ECO:0000313" key="7">
    <source>
        <dbReference type="Proteomes" id="UP000255207"/>
    </source>
</evidence>
<evidence type="ECO:0000256" key="3">
    <source>
        <dbReference type="PROSITE-ProRule" id="PRU00284"/>
    </source>
</evidence>
<sequence>MNWNLVDVRRGVACALIGLAFAHVPLLALCTWLRADSSLLPAAFAFLLAAGALLLYARFGAAPVTRLSIAVVLIGQVSMLVYGFAGHPWQPDMHMYYFAVLALLAGFCDWRPIVMGAGLTALHHLALQYLLPSAVFYQGGSLLRVLLHAVIVIVETSFLTVIAVVMARMFAMNAESLSRAQDVAERERVAGERERRLADELGVRAEMLRGVVASFRAQMEDAMAVLDRSAEAMQSGSRELTGTSDQVRQQTALVSNATDTTMQGIDHLAAASNELAASIGEIGRNVSYSAEGSKAAAELARHASGELEHLVHSSENVGTVVEIIRGIAAQTSMLALNATIEAARAGEMGRGFAVVASEVKTLSAQTAKATEEVSQQIGAMQMASQRSLKAIRDIVASVGEVERVSEAISVAVHEQGEATSEIARQVQLSFEGARRSAGVVDHFEVMTVRTHGAAEHLQSAADALATQAHSIRREVAAFCGRVAVA</sequence>
<comment type="similarity">
    <text evidence="2">Belongs to the methyl-accepting chemotaxis (MCP) protein family.</text>
</comment>
<keyword evidence="1 3" id="KW-0807">Transducer</keyword>
<evidence type="ECO:0000259" key="5">
    <source>
        <dbReference type="PROSITE" id="PS50111"/>
    </source>
</evidence>
<protein>
    <submittedName>
        <fullName evidence="6">Methyl-accepting chemotaxis protein</fullName>
    </submittedName>
</protein>
<feature type="transmembrane region" description="Helical" evidence="4">
    <location>
        <begin position="145"/>
        <end position="171"/>
    </location>
</feature>
<reference evidence="7" key="1">
    <citation type="submission" date="2018-07" db="EMBL/GenBank/DDBJ databases">
        <authorList>
            <person name="Safronova V.I."/>
            <person name="Chirak E.R."/>
            <person name="Sazanova A.L."/>
        </authorList>
    </citation>
    <scope>NUCLEOTIDE SEQUENCE [LARGE SCALE GENOMIC DNA]</scope>
    <source>
        <strain evidence="7">RCAM04685</strain>
    </source>
</reference>
<evidence type="ECO:0000313" key="6">
    <source>
        <dbReference type="EMBL" id="RDJ26026.1"/>
    </source>
</evidence>
<evidence type="ECO:0000256" key="4">
    <source>
        <dbReference type="SAM" id="Phobius"/>
    </source>
</evidence>
<dbReference type="Gene3D" id="1.10.287.950">
    <property type="entry name" value="Methyl-accepting chemotaxis protein"/>
    <property type="match status" value="1"/>
</dbReference>
<keyword evidence="7" id="KW-1185">Reference proteome</keyword>
<keyword evidence="4" id="KW-1133">Transmembrane helix</keyword>
<dbReference type="InterPro" id="IPR004090">
    <property type="entry name" value="Chemotax_Me-accpt_rcpt"/>
</dbReference>
<gene>
    <name evidence="6" type="ORF">DWE98_09220</name>
</gene>
<dbReference type="GO" id="GO:0006935">
    <property type="term" value="P:chemotaxis"/>
    <property type="evidence" value="ECO:0007669"/>
    <property type="project" value="InterPro"/>
</dbReference>
<feature type="domain" description="Methyl-accepting transducer" evidence="5">
    <location>
        <begin position="229"/>
        <end position="465"/>
    </location>
</feature>
<dbReference type="EMBL" id="QQTP01000004">
    <property type="protein sequence ID" value="RDJ26026.1"/>
    <property type="molecule type" value="Genomic_DNA"/>
</dbReference>
<dbReference type="Proteomes" id="UP000255207">
    <property type="component" value="Unassembled WGS sequence"/>
</dbReference>
<feature type="transmembrane region" description="Helical" evidence="4">
    <location>
        <begin position="39"/>
        <end position="57"/>
    </location>
</feature>
<organism evidence="6 7">
    <name type="scientific">Bosea caraganae</name>
    <dbReference type="NCBI Taxonomy" id="2763117"/>
    <lineage>
        <taxon>Bacteria</taxon>
        <taxon>Pseudomonadati</taxon>
        <taxon>Pseudomonadota</taxon>
        <taxon>Alphaproteobacteria</taxon>
        <taxon>Hyphomicrobiales</taxon>
        <taxon>Boseaceae</taxon>
        <taxon>Bosea</taxon>
    </lineage>
</organism>
<dbReference type="GO" id="GO:0007165">
    <property type="term" value="P:signal transduction"/>
    <property type="evidence" value="ECO:0007669"/>
    <property type="project" value="UniProtKB-KW"/>
</dbReference>
<dbReference type="SMART" id="SM00283">
    <property type="entry name" value="MA"/>
    <property type="match status" value="1"/>
</dbReference>
<keyword evidence="4" id="KW-0472">Membrane</keyword>
<accession>A0A370L7K6</accession>
<dbReference type="SUPFAM" id="SSF58104">
    <property type="entry name" value="Methyl-accepting chemotaxis protein (MCP) signaling domain"/>
    <property type="match status" value="1"/>
</dbReference>
<dbReference type="OrthoDB" id="354287at2"/>
<dbReference type="PROSITE" id="PS50111">
    <property type="entry name" value="CHEMOTAXIS_TRANSDUC_2"/>
    <property type="match status" value="1"/>
</dbReference>
<evidence type="ECO:0000256" key="1">
    <source>
        <dbReference type="ARBA" id="ARBA00023224"/>
    </source>
</evidence>
<feature type="transmembrane region" description="Helical" evidence="4">
    <location>
        <begin position="121"/>
        <end position="139"/>
    </location>
</feature>